<evidence type="ECO:0000256" key="10">
    <source>
        <dbReference type="ARBA" id="ARBA00022679"/>
    </source>
</evidence>
<dbReference type="Pfam" id="PF01687">
    <property type="entry name" value="Flavokinase"/>
    <property type="match status" value="1"/>
</dbReference>
<dbReference type="EC" id="2.7.1.26" evidence="6"/>
<dbReference type="GeneID" id="37222297"/>
<dbReference type="GO" id="GO:0046872">
    <property type="term" value="F:metal ion binding"/>
    <property type="evidence" value="ECO:0007669"/>
    <property type="project" value="UniProtKB-KW"/>
</dbReference>
<dbReference type="RefSeq" id="XP_025579389.1">
    <property type="nucleotide sequence ID" value="XM_025717432.1"/>
</dbReference>
<feature type="region of interest" description="Disordered" evidence="19">
    <location>
        <begin position="533"/>
        <end position="569"/>
    </location>
</feature>
<keyword evidence="15" id="KW-0067">ATP-binding</keyword>
<evidence type="ECO:0000256" key="1">
    <source>
        <dbReference type="ARBA" id="ARBA00001946"/>
    </source>
</evidence>
<evidence type="ECO:0000256" key="4">
    <source>
        <dbReference type="ARBA" id="ARBA00005201"/>
    </source>
</evidence>
<evidence type="ECO:0000256" key="16">
    <source>
        <dbReference type="ARBA" id="ARBA00022842"/>
    </source>
</evidence>
<evidence type="ECO:0000256" key="7">
    <source>
        <dbReference type="ARBA" id="ARBA00017394"/>
    </source>
</evidence>
<keyword evidence="16" id="KW-0460">Magnesium</keyword>
<dbReference type="InterPro" id="IPR015865">
    <property type="entry name" value="Riboflavin_kinase_bac/euk"/>
</dbReference>
<dbReference type="Proteomes" id="UP000249402">
    <property type="component" value="Unassembled WGS sequence"/>
</dbReference>
<dbReference type="AlphaFoldDB" id="A0A395HB41"/>
<feature type="compositionally biased region" description="Low complexity" evidence="19">
    <location>
        <begin position="216"/>
        <end position="231"/>
    </location>
</feature>
<comment type="cofactor">
    <cofactor evidence="2">
        <name>Zn(2+)</name>
        <dbReference type="ChEBI" id="CHEBI:29105"/>
    </cofactor>
</comment>
<feature type="region of interest" description="Disordered" evidence="19">
    <location>
        <begin position="1"/>
        <end position="23"/>
    </location>
</feature>
<dbReference type="SUPFAM" id="SSF54427">
    <property type="entry name" value="NTF2-like"/>
    <property type="match status" value="1"/>
</dbReference>
<keyword evidence="9" id="KW-0288">FMN</keyword>
<evidence type="ECO:0000256" key="8">
    <source>
        <dbReference type="ARBA" id="ARBA00022630"/>
    </source>
</evidence>
<comment type="similarity">
    <text evidence="5">Belongs to the flavokinase family.</text>
</comment>
<dbReference type="OrthoDB" id="276388at2759"/>
<evidence type="ECO:0000259" key="20">
    <source>
        <dbReference type="SMART" id="SM00904"/>
    </source>
</evidence>
<evidence type="ECO:0000313" key="21">
    <source>
        <dbReference type="EMBL" id="RAL05062.1"/>
    </source>
</evidence>
<evidence type="ECO:0000256" key="19">
    <source>
        <dbReference type="SAM" id="MobiDB-lite"/>
    </source>
</evidence>
<keyword evidence="11" id="KW-0479">Metal-binding</keyword>
<proteinExistence type="inferred from homology"/>
<keyword evidence="12" id="KW-0547">Nucleotide-binding</keyword>
<evidence type="ECO:0000256" key="12">
    <source>
        <dbReference type="ARBA" id="ARBA00022741"/>
    </source>
</evidence>
<dbReference type="Gene3D" id="3.10.450.50">
    <property type="match status" value="1"/>
</dbReference>
<keyword evidence="8" id="KW-0285">Flavoprotein</keyword>
<feature type="region of interest" description="Disordered" evidence="19">
    <location>
        <begin position="486"/>
        <end position="510"/>
    </location>
</feature>
<dbReference type="PANTHER" id="PTHR22749">
    <property type="entry name" value="RIBOFLAVIN KINASE/FMN ADENYLYLTRANSFERASE"/>
    <property type="match status" value="1"/>
</dbReference>
<dbReference type="GO" id="GO:0005739">
    <property type="term" value="C:mitochondrion"/>
    <property type="evidence" value="ECO:0007669"/>
    <property type="project" value="TreeGrafter"/>
</dbReference>
<dbReference type="UniPathway" id="UPA00276">
    <property type="reaction ID" value="UER00406"/>
</dbReference>
<dbReference type="InterPro" id="IPR023465">
    <property type="entry name" value="Riboflavin_kinase_dom_sf"/>
</dbReference>
<comment type="catalytic activity">
    <reaction evidence="18">
        <text>riboflavin + ATP = FMN + ADP + H(+)</text>
        <dbReference type="Rhea" id="RHEA:14357"/>
        <dbReference type="ChEBI" id="CHEBI:15378"/>
        <dbReference type="ChEBI" id="CHEBI:30616"/>
        <dbReference type="ChEBI" id="CHEBI:57986"/>
        <dbReference type="ChEBI" id="CHEBI:58210"/>
        <dbReference type="ChEBI" id="CHEBI:456216"/>
        <dbReference type="EC" id="2.7.1.26"/>
    </reaction>
</comment>
<evidence type="ECO:0000256" key="13">
    <source>
        <dbReference type="ARBA" id="ARBA00022777"/>
    </source>
</evidence>
<keyword evidence="10" id="KW-0808">Transferase</keyword>
<evidence type="ECO:0000256" key="17">
    <source>
        <dbReference type="ARBA" id="ARBA00029960"/>
    </source>
</evidence>
<comment type="pathway">
    <text evidence="4">Cofactor biosynthesis; FMN biosynthesis; FMN from riboflavin (ATP route): step 1/1.</text>
</comment>
<dbReference type="GO" id="GO:0009398">
    <property type="term" value="P:FMN biosynthetic process"/>
    <property type="evidence" value="ECO:0007669"/>
    <property type="project" value="UniProtKB-UniPathway"/>
</dbReference>
<gene>
    <name evidence="21" type="ORF">BO80DRAFT_398539</name>
</gene>
<comment type="cofactor">
    <cofactor evidence="1">
        <name>Mg(2+)</name>
        <dbReference type="ChEBI" id="CHEBI:18420"/>
    </cofactor>
</comment>
<dbReference type="EMBL" id="KZ824422">
    <property type="protein sequence ID" value="RAL05062.1"/>
    <property type="molecule type" value="Genomic_DNA"/>
</dbReference>
<evidence type="ECO:0000256" key="11">
    <source>
        <dbReference type="ARBA" id="ARBA00022723"/>
    </source>
</evidence>
<dbReference type="InterPro" id="IPR032710">
    <property type="entry name" value="NTF2-like_dom_sf"/>
</dbReference>
<dbReference type="InterPro" id="IPR023468">
    <property type="entry name" value="Riboflavin_kinase"/>
</dbReference>
<organism evidence="21 22">
    <name type="scientific">Aspergillus ibericus CBS 121593</name>
    <dbReference type="NCBI Taxonomy" id="1448316"/>
    <lineage>
        <taxon>Eukaryota</taxon>
        <taxon>Fungi</taxon>
        <taxon>Dikarya</taxon>
        <taxon>Ascomycota</taxon>
        <taxon>Pezizomycotina</taxon>
        <taxon>Eurotiomycetes</taxon>
        <taxon>Eurotiomycetidae</taxon>
        <taxon>Eurotiales</taxon>
        <taxon>Aspergillaceae</taxon>
        <taxon>Aspergillus</taxon>
        <taxon>Aspergillus subgen. Circumdati</taxon>
    </lineage>
</organism>
<comment type="function">
    <text evidence="3">Catalyzes the phosphorylation of riboflavin (vitamin B2) to form flavin mononucleotide (FMN) coenzyme.</text>
</comment>
<feature type="compositionally biased region" description="Low complexity" evidence="19">
    <location>
        <begin position="535"/>
        <end position="547"/>
    </location>
</feature>
<dbReference type="FunFam" id="2.40.30.30:FF:000008">
    <property type="entry name" value="Riboflavin kinase"/>
    <property type="match status" value="1"/>
</dbReference>
<keyword evidence="14" id="KW-0862">Zinc</keyword>
<evidence type="ECO:0000256" key="18">
    <source>
        <dbReference type="ARBA" id="ARBA00047880"/>
    </source>
</evidence>
<name>A0A395HB41_9EURO</name>
<evidence type="ECO:0000256" key="5">
    <source>
        <dbReference type="ARBA" id="ARBA00010108"/>
    </source>
</evidence>
<evidence type="ECO:0000256" key="2">
    <source>
        <dbReference type="ARBA" id="ARBA00001947"/>
    </source>
</evidence>
<dbReference type="SMART" id="SM00904">
    <property type="entry name" value="Flavokinase"/>
    <property type="match status" value="1"/>
</dbReference>
<dbReference type="GO" id="GO:0009231">
    <property type="term" value="P:riboflavin biosynthetic process"/>
    <property type="evidence" value="ECO:0007669"/>
    <property type="project" value="InterPro"/>
</dbReference>
<feature type="compositionally biased region" description="Gly residues" evidence="19">
    <location>
        <begin position="548"/>
        <end position="565"/>
    </location>
</feature>
<evidence type="ECO:0000256" key="3">
    <source>
        <dbReference type="ARBA" id="ARBA00003572"/>
    </source>
</evidence>
<dbReference type="GO" id="GO:0005524">
    <property type="term" value="F:ATP binding"/>
    <property type="evidence" value="ECO:0007669"/>
    <property type="project" value="UniProtKB-KW"/>
</dbReference>
<evidence type="ECO:0000256" key="15">
    <source>
        <dbReference type="ARBA" id="ARBA00022840"/>
    </source>
</evidence>
<accession>A0A395HB41</accession>
<feature type="region of interest" description="Disordered" evidence="19">
    <location>
        <begin position="348"/>
        <end position="387"/>
    </location>
</feature>
<dbReference type="Gene3D" id="2.40.30.30">
    <property type="entry name" value="Riboflavin kinase-like"/>
    <property type="match status" value="1"/>
</dbReference>
<evidence type="ECO:0000256" key="9">
    <source>
        <dbReference type="ARBA" id="ARBA00022643"/>
    </source>
</evidence>
<keyword evidence="13" id="KW-0418">Kinase</keyword>
<keyword evidence="22" id="KW-1185">Reference proteome</keyword>
<protein>
    <recommendedName>
        <fullName evidence="7">Riboflavin kinase</fullName>
        <ecNumber evidence="6">2.7.1.26</ecNumber>
    </recommendedName>
    <alternativeName>
        <fullName evidence="17">Flavin mononucleotide kinase 1</fullName>
    </alternativeName>
</protein>
<feature type="domain" description="Riboflavin kinase" evidence="20">
    <location>
        <begin position="18"/>
        <end position="170"/>
    </location>
</feature>
<dbReference type="STRING" id="1448316.A0A395HB41"/>
<evidence type="ECO:0000256" key="14">
    <source>
        <dbReference type="ARBA" id="ARBA00022833"/>
    </source>
</evidence>
<dbReference type="SUPFAM" id="SSF82114">
    <property type="entry name" value="Riboflavin kinase-like"/>
    <property type="match status" value="1"/>
</dbReference>
<feature type="compositionally biased region" description="Low complexity" evidence="19">
    <location>
        <begin position="354"/>
        <end position="380"/>
    </location>
</feature>
<evidence type="ECO:0000256" key="6">
    <source>
        <dbReference type="ARBA" id="ARBA00012105"/>
    </source>
</evidence>
<feature type="region of interest" description="Disordered" evidence="19">
    <location>
        <begin position="208"/>
        <end position="251"/>
    </location>
</feature>
<dbReference type="VEuPathDB" id="FungiDB:BO80DRAFT_398539"/>
<evidence type="ECO:0000313" key="22">
    <source>
        <dbReference type="Proteomes" id="UP000249402"/>
    </source>
</evidence>
<dbReference type="PANTHER" id="PTHR22749:SF6">
    <property type="entry name" value="RIBOFLAVIN KINASE"/>
    <property type="match status" value="1"/>
</dbReference>
<dbReference type="GO" id="GO:0008531">
    <property type="term" value="F:riboflavin kinase activity"/>
    <property type="evidence" value="ECO:0007669"/>
    <property type="project" value="UniProtKB-EC"/>
</dbReference>
<sequence length="707" mass="77563">MRPDTPRDPVTGPEAGPASPYPIRLSGPVIKGFGRGSKELGIPTANIPADELAKYPDLSVGVYYGVVALDPSRFASPEPILPAVLSIGYNPFYKNETKSIEIHLMPPLSAPSPTATADGPVTFHKMPDFYGTPLNLLLLGYIRPEFDYVSLEALVEDIRVDCEVARRSLQRPAYACYLAGKEDETCPEDVRGEIRWLTRFESMERLRQHLRRRRSSASSSTPLQSPPTLSASEKRRREAEACPPRRLYLTSDTPDFDPGILSRFRAEGFNVEYLPFPGSNHNDPDRDRKELEYLLHEREDDLEPGERYAVVAYNKPAHLLLESHHQPSTATNPFPRLCALVAYYPDGPSPSPSPSSSTTTPPTADTTTTTTTTSSTTTPTTYPPSVPLLPIQIHLARTNTNSSNNPTTDAIHIRKRHRCHIFYYPESTARFAEPTSPTYDRLSARLAWSRALEALKRGFGWPGTRWGVPDVEAVWEEYWRCLSGPASSSGGENAVDPGVRAREEEDERSRRAAEIVGLMVGSGMGVQLESLAMDSSQSGSGSQSYSGSGNGNGSGSIRSPGGGGISHVSETCTVEENPMVNCVPTCAGAHTPSTLTKFYTHQFLPLSPPNQNQTIRLLSRTTGPDRIVDELLLSFTHTHEIPWLLPHVPPTDRPVRVALVMAASFCAGKLARLNIYWDQASVLVQVGLRTVERLPVVGGEGVERVLS</sequence>
<feature type="compositionally biased region" description="Basic and acidic residues" evidence="19">
    <location>
        <begin position="499"/>
        <end position="510"/>
    </location>
</feature>
<reference evidence="21 22" key="1">
    <citation type="submission" date="2018-02" db="EMBL/GenBank/DDBJ databases">
        <title>The genomes of Aspergillus section Nigri reveals drivers in fungal speciation.</title>
        <authorList>
            <consortium name="DOE Joint Genome Institute"/>
            <person name="Vesth T.C."/>
            <person name="Nybo J."/>
            <person name="Theobald S."/>
            <person name="Brandl J."/>
            <person name="Frisvad J.C."/>
            <person name="Nielsen K.F."/>
            <person name="Lyhne E.K."/>
            <person name="Kogle M.E."/>
            <person name="Kuo A."/>
            <person name="Riley R."/>
            <person name="Clum A."/>
            <person name="Nolan M."/>
            <person name="Lipzen A."/>
            <person name="Salamov A."/>
            <person name="Henrissat B."/>
            <person name="Wiebenga A."/>
            <person name="De vries R.P."/>
            <person name="Grigoriev I.V."/>
            <person name="Mortensen U.H."/>
            <person name="Andersen M.R."/>
            <person name="Baker S.E."/>
        </authorList>
    </citation>
    <scope>NUCLEOTIDE SEQUENCE [LARGE SCALE GENOMIC DNA]</scope>
    <source>
        <strain evidence="21 22">CBS 121593</strain>
    </source>
</reference>